<sequence length="79" mass="9047">SELAKAKLGEKSFYYICWFSLNSLFIDGDGMRNNSRKSQKFLSMSCNRLQKENPTCSSTLEDVENNTIHPIGKKKIINQ</sequence>
<evidence type="ECO:0000313" key="1">
    <source>
        <dbReference type="EMBL" id="KAH0898318.1"/>
    </source>
</evidence>
<feature type="non-terminal residue" evidence="1">
    <location>
        <position position="1"/>
    </location>
</feature>
<protein>
    <submittedName>
        <fullName evidence="1">Uncharacterized protein</fullName>
    </submittedName>
</protein>
<name>A0ABQ8B0S5_BRANA</name>
<comment type="caution">
    <text evidence="1">The sequence shown here is derived from an EMBL/GenBank/DDBJ whole genome shotgun (WGS) entry which is preliminary data.</text>
</comment>
<dbReference type="Proteomes" id="UP000824890">
    <property type="component" value="Unassembled WGS sequence"/>
</dbReference>
<keyword evidence="2" id="KW-1185">Reference proteome</keyword>
<proteinExistence type="predicted"/>
<reference evidence="1 2" key="1">
    <citation type="submission" date="2021-05" db="EMBL/GenBank/DDBJ databases">
        <title>Genome Assembly of Synthetic Allotetraploid Brassica napus Reveals Homoeologous Exchanges between Subgenomes.</title>
        <authorList>
            <person name="Davis J.T."/>
        </authorList>
    </citation>
    <scope>NUCLEOTIDE SEQUENCE [LARGE SCALE GENOMIC DNA]</scope>
    <source>
        <strain evidence="2">cv. Da-Ae</strain>
        <tissue evidence="1">Seedling</tissue>
    </source>
</reference>
<accession>A0ABQ8B0S5</accession>
<gene>
    <name evidence="1" type="ORF">HID58_047886</name>
</gene>
<evidence type="ECO:0000313" key="2">
    <source>
        <dbReference type="Proteomes" id="UP000824890"/>
    </source>
</evidence>
<dbReference type="EMBL" id="JAGKQM010000012">
    <property type="protein sequence ID" value="KAH0898318.1"/>
    <property type="molecule type" value="Genomic_DNA"/>
</dbReference>
<organism evidence="1 2">
    <name type="scientific">Brassica napus</name>
    <name type="common">Rape</name>
    <dbReference type="NCBI Taxonomy" id="3708"/>
    <lineage>
        <taxon>Eukaryota</taxon>
        <taxon>Viridiplantae</taxon>
        <taxon>Streptophyta</taxon>
        <taxon>Embryophyta</taxon>
        <taxon>Tracheophyta</taxon>
        <taxon>Spermatophyta</taxon>
        <taxon>Magnoliopsida</taxon>
        <taxon>eudicotyledons</taxon>
        <taxon>Gunneridae</taxon>
        <taxon>Pentapetalae</taxon>
        <taxon>rosids</taxon>
        <taxon>malvids</taxon>
        <taxon>Brassicales</taxon>
        <taxon>Brassicaceae</taxon>
        <taxon>Brassiceae</taxon>
        <taxon>Brassica</taxon>
    </lineage>
</organism>